<evidence type="ECO:0000313" key="1">
    <source>
        <dbReference type="EMBL" id="CAF4275157.1"/>
    </source>
</evidence>
<sequence length="26" mass="2888">MINNNRIGIVNEDSETITSNATQPKK</sequence>
<protein>
    <submittedName>
        <fullName evidence="1">Uncharacterized protein</fullName>
    </submittedName>
</protein>
<proteinExistence type="predicted"/>
<gene>
    <name evidence="1" type="ORF">KXQ929_LOCUS44115</name>
</gene>
<feature type="non-terminal residue" evidence="1">
    <location>
        <position position="1"/>
    </location>
</feature>
<dbReference type="EMBL" id="CAJOBB010012363">
    <property type="protein sequence ID" value="CAF4275157.1"/>
    <property type="molecule type" value="Genomic_DNA"/>
</dbReference>
<reference evidence="1" key="1">
    <citation type="submission" date="2021-02" db="EMBL/GenBank/DDBJ databases">
        <authorList>
            <person name="Nowell W R."/>
        </authorList>
    </citation>
    <scope>NUCLEOTIDE SEQUENCE</scope>
</reference>
<name>A0A820G818_9BILA</name>
<dbReference type="AlphaFoldDB" id="A0A820G818"/>
<dbReference type="Proteomes" id="UP000663868">
    <property type="component" value="Unassembled WGS sequence"/>
</dbReference>
<comment type="caution">
    <text evidence="1">The sequence shown here is derived from an EMBL/GenBank/DDBJ whole genome shotgun (WGS) entry which is preliminary data.</text>
</comment>
<organism evidence="1 2">
    <name type="scientific">Adineta steineri</name>
    <dbReference type="NCBI Taxonomy" id="433720"/>
    <lineage>
        <taxon>Eukaryota</taxon>
        <taxon>Metazoa</taxon>
        <taxon>Spiralia</taxon>
        <taxon>Gnathifera</taxon>
        <taxon>Rotifera</taxon>
        <taxon>Eurotatoria</taxon>
        <taxon>Bdelloidea</taxon>
        <taxon>Adinetida</taxon>
        <taxon>Adinetidae</taxon>
        <taxon>Adineta</taxon>
    </lineage>
</organism>
<accession>A0A820G818</accession>
<evidence type="ECO:0000313" key="2">
    <source>
        <dbReference type="Proteomes" id="UP000663868"/>
    </source>
</evidence>